<dbReference type="AlphaFoldDB" id="A0A352IY64"/>
<dbReference type="Gene3D" id="3.40.190.10">
    <property type="entry name" value="Periplasmic binding protein-like II"/>
    <property type="match status" value="2"/>
</dbReference>
<reference evidence="2 3" key="1">
    <citation type="journal article" date="2018" name="Nat. Biotechnol.">
        <title>A standardized bacterial taxonomy based on genome phylogeny substantially revises the tree of life.</title>
        <authorList>
            <person name="Parks D.H."/>
            <person name="Chuvochina M."/>
            <person name="Waite D.W."/>
            <person name="Rinke C."/>
            <person name="Skarshewski A."/>
            <person name="Chaumeil P.A."/>
            <person name="Hugenholtz P."/>
        </authorList>
    </citation>
    <scope>NUCLEOTIDE SEQUENCE [LARGE SCALE GENOMIC DNA]</scope>
    <source>
        <strain evidence="2">UBA9380</strain>
    </source>
</reference>
<dbReference type="Proteomes" id="UP000263489">
    <property type="component" value="Unassembled WGS sequence"/>
</dbReference>
<dbReference type="SUPFAM" id="SSF53850">
    <property type="entry name" value="Periplasmic binding protein-like II"/>
    <property type="match status" value="1"/>
</dbReference>
<accession>A0A352IY64</accession>
<gene>
    <name evidence="2" type="ORF">DC045_19230</name>
</gene>
<dbReference type="EMBL" id="DNNA01000298">
    <property type="protein sequence ID" value="HBC36397.1"/>
    <property type="molecule type" value="Genomic_DNA"/>
</dbReference>
<evidence type="ECO:0000256" key="1">
    <source>
        <dbReference type="SAM" id="MobiDB-lite"/>
    </source>
</evidence>
<comment type="caution">
    <text evidence="2">The sequence shown here is derived from an EMBL/GenBank/DDBJ whole genome shotgun (WGS) entry which is preliminary data.</text>
</comment>
<protein>
    <submittedName>
        <fullName evidence="2">Uncharacterized protein</fullName>
    </submittedName>
</protein>
<evidence type="ECO:0000313" key="3">
    <source>
        <dbReference type="Proteomes" id="UP000263489"/>
    </source>
</evidence>
<feature type="region of interest" description="Disordered" evidence="1">
    <location>
        <begin position="236"/>
        <end position="258"/>
    </location>
</feature>
<feature type="compositionally biased region" description="Basic and acidic residues" evidence="1">
    <location>
        <begin position="236"/>
        <end position="246"/>
    </location>
</feature>
<proteinExistence type="predicted"/>
<name>A0A352IY64_9GAMM</name>
<organism evidence="2 3">
    <name type="scientific">Marinobacter adhaerens</name>
    <dbReference type="NCBI Taxonomy" id="1033846"/>
    <lineage>
        <taxon>Bacteria</taxon>
        <taxon>Pseudomonadati</taxon>
        <taxon>Pseudomonadota</taxon>
        <taxon>Gammaproteobacteria</taxon>
        <taxon>Pseudomonadales</taxon>
        <taxon>Marinobacteraceae</taxon>
        <taxon>Marinobacter</taxon>
    </lineage>
</organism>
<sequence length="258" mass="29666">MQRLVWLKLLNFLLLLFFSISLPADSKRPHIVGVFADIEREISVEDGRLVGRFAPYYRCVFSRVDGDFKFVNMPLAQILRQLEKGGISVGLPLIQTVERDQYADFGDPLFQLEYVYLMVEDLPPLESMSGLRFGFVRKFAGLELLKGDSPTVTHVSDWAQAVEMLRLGRVDVVVLPWIMTDLYLEGYQGQYYERTAAWIDLSMYISHKVKDSRLKEDFRDAIRACRLIGEQNHEAWDIPGRQRDPEDGPGVSEFANPQ</sequence>
<evidence type="ECO:0000313" key="2">
    <source>
        <dbReference type="EMBL" id="HBC36397.1"/>
    </source>
</evidence>